<comment type="caution">
    <text evidence="1">The sequence shown here is derived from an EMBL/GenBank/DDBJ whole genome shotgun (WGS) entry which is preliminary data.</text>
</comment>
<proteinExistence type="predicted"/>
<name>A0ACB8T0Z9_9AGAM</name>
<keyword evidence="2" id="KW-1185">Reference proteome</keyword>
<accession>A0ACB8T0Z9</accession>
<evidence type="ECO:0000313" key="2">
    <source>
        <dbReference type="Proteomes" id="UP000814140"/>
    </source>
</evidence>
<reference evidence="1" key="1">
    <citation type="submission" date="2021-03" db="EMBL/GenBank/DDBJ databases">
        <authorList>
            <consortium name="DOE Joint Genome Institute"/>
            <person name="Ahrendt S."/>
            <person name="Looney B.P."/>
            <person name="Miyauchi S."/>
            <person name="Morin E."/>
            <person name="Drula E."/>
            <person name="Courty P.E."/>
            <person name="Chicoki N."/>
            <person name="Fauchery L."/>
            <person name="Kohler A."/>
            <person name="Kuo A."/>
            <person name="Labutti K."/>
            <person name="Pangilinan J."/>
            <person name="Lipzen A."/>
            <person name="Riley R."/>
            <person name="Andreopoulos W."/>
            <person name="He G."/>
            <person name="Johnson J."/>
            <person name="Barry K.W."/>
            <person name="Grigoriev I.V."/>
            <person name="Nagy L."/>
            <person name="Hibbett D."/>
            <person name="Henrissat B."/>
            <person name="Matheny P.B."/>
            <person name="Labbe J."/>
            <person name="Martin F."/>
        </authorList>
    </citation>
    <scope>NUCLEOTIDE SEQUENCE</scope>
    <source>
        <strain evidence="1">HHB10654</strain>
    </source>
</reference>
<evidence type="ECO:0000313" key="1">
    <source>
        <dbReference type="EMBL" id="KAI0062052.1"/>
    </source>
</evidence>
<reference evidence="1" key="2">
    <citation type="journal article" date="2022" name="New Phytol.">
        <title>Evolutionary transition to the ectomycorrhizal habit in the genomes of a hyperdiverse lineage of mushroom-forming fungi.</title>
        <authorList>
            <person name="Looney B."/>
            <person name="Miyauchi S."/>
            <person name="Morin E."/>
            <person name="Drula E."/>
            <person name="Courty P.E."/>
            <person name="Kohler A."/>
            <person name="Kuo A."/>
            <person name="LaButti K."/>
            <person name="Pangilinan J."/>
            <person name="Lipzen A."/>
            <person name="Riley R."/>
            <person name="Andreopoulos W."/>
            <person name="He G."/>
            <person name="Johnson J."/>
            <person name="Nolan M."/>
            <person name="Tritt A."/>
            <person name="Barry K.W."/>
            <person name="Grigoriev I.V."/>
            <person name="Nagy L.G."/>
            <person name="Hibbett D."/>
            <person name="Henrissat B."/>
            <person name="Matheny P.B."/>
            <person name="Labbe J."/>
            <person name="Martin F.M."/>
        </authorList>
    </citation>
    <scope>NUCLEOTIDE SEQUENCE</scope>
    <source>
        <strain evidence="1">HHB10654</strain>
    </source>
</reference>
<organism evidence="1 2">
    <name type="scientific">Artomyces pyxidatus</name>
    <dbReference type="NCBI Taxonomy" id="48021"/>
    <lineage>
        <taxon>Eukaryota</taxon>
        <taxon>Fungi</taxon>
        <taxon>Dikarya</taxon>
        <taxon>Basidiomycota</taxon>
        <taxon>Agaricomycotina</taxon>
        <taxon>Agaricomycetes</taxon>
        <taxon>Russulales</taxon>
        <taxon>Auriscalpiaceae</taxon>
        <taxon>Artomyces</taxon>
    </lineage>
</organism>
<dbReference type="Proteomes" id="UP000814140">
    <property type="component" value="Unassembled WGS sequence"/>
</dbReference>
<protein>
    <submittedName>
        <fullName evidence="1">Uncharacterized protein</fullName>
    </submittedName>
</protein>
<dbReference type="EMBL" id="MU277209">
    <property type="protein sequence ID" value="KAI0062052.1"/>
    <property type="molecule type" value="Genomic_DNA"/>
</dbReference>
<sequence length="163" mass="18339">MSEPTLTLNSEFSQGILRNSTQTSLPSYPRFSAGAPHRASKTPGTSRDQISNLSSNFSRYTRELDTPSVRYFCHRPTSDKYTRNASHSAHGIPPRPRTGQPSRRTCRPIPSASRTISSFHTCLPRYLFVSDIPPPKTERRQLAASSDRPRDCCSSSYVHNPWN</sequence>
<gene>
    <name evidence="1" type="ORF">BV25DRAFT_691475</name>
</gene>